<name>A0A5S5CJ10_9BACL</name>
<organism evidence="1 2">
    <name type="scientific">Paenibacillus methanolicus</name>
    <dbReference type="NCBI Taxonomy" id="582686"/>
    <lineage>
        <taxon>Bacteria</taxon>
        <taxon>Bacillati</taxon>
        <taxon>Bacillota</taxon>
        <taxon>Bacilli</taxon>
        <taxon>Bacillales</taxon>
        <taxon>Paenibacillaceae</taxon>
        <taxon>Paenibacillus</taxon>
    </lineage>
</organism>
<dbReference type="Proteomes" id="UP000323257">
    <property type="component" value="Unassembled WGS sequence"/>
</dbReference>
<accession>A0A5S5CJ10</accession>
<comment type="caution">
    <text evidence="1">The sequence shown here is derived from an EMBL/GenBank/DDBJ whole genome shotgun (WGS) entry which is preliminary data.</text>
</comment>
<proteinExistence type="predicted"/>
<evidence type="ECO:0000313" key="2">
    <source>
        <dbReference type="Proteomes" id="UP000323257"/>
    </source>
</evidence>
<keyword evidence="2" id="KW-1185">Reference proteome</keyword>
<reference evidence="1 2" key="1">
    <citation type="submission" date="2019-07" db="EMBL/GenBank/DDBJ databases">
        <title>Genomic Encyclopedia of Type Strains, Phase III (KMG-III): the genomes of soil and plant-associated and newly described type strains.</title>
        <authorList>
            <person name="Whitman W."/>
        </authorList>
    </citation>
    <scope>NUCLEOTIDE SEQUENCE [LARGE SCALE GENOMIC DNA]</scope>
    <source>
        <strain evidence="1 2">BL24</strain>
    </source>
</reference>
<dbReference type="Pfam" id="PF10752">
    <property type="entry name" value="DUF2533"/>
    <property type="match status" value="1"/>
</dbReference>
<gene>
    <name evidence="1" type="ORF">BCM02_101632</name>
</gene>
<dbReference type="InterPro" id="IPR019688">
    <property type="entry name" value="DUF2533"/>
</dbReference>
<dbReference type="RefSeq" id="WP_246183169.1">
    <property type="nucleotide sequence ID" value="NZ_VNHS01000001.1"/>
</dbReference>
<evidence type="ECO:0000313" key="1">
    <source>
        <dbReference type="EMBL" id="TYP79514.1"/>
    </source>
</evidence>
<dbReference type="AlphaFoldDB" id="A0A5S5CJ10"/>
<dbReference type="EMBL" id="VNHS01000001">
    <property type="protein sequence ID" value="TYP79514.1"/>
    <property type="molecule type" value="Genomic_DNA"/>
</dbReference>
<sequence length="85" mass="9484">MLSAHEAITKHVTAQNRHLVAFAELDELREQAIDRALKLAKEGLPFSIDEINAITSRINAHAKNGISPTRVFVTEQMVREYAAQS</sequence>
<protein>
    <submittedName>
        <fullName evidence="1">Uncharacterized protein DUF2533</fullName>
    </submittedName>
</protein>